<dbReference type="NCBIfam" id="TIGR00768">
    <property type="entry name" value="rimK_fam"/>
    <property type="match status" value="1"/>
</dbReference>
<keyword evidence="2 4" id="KW-0547">Nucleotide-binding</keyword>
<comment type="caution">
    <text evidence="6">The sequence shown here is derived from an EMBL/GenBank/DDBJ whole genome shotgun (WGS) entry which is preliminary data.</text>
</comment>
<dbReference type="PANTHER" id="PTHR21621:SF0">
    <property type="entry name" value="BETA-CITRYLGLUTAMATE SYNTHASE B-RELATED"/>
    <property type="match status" value="1"/>
</dbReference>
<dbReference type="Pfam" id="PF08443">
    <property type="entry name" value="RimK"/>
    <property type="match status" value="1"/>
</dbReference>
<evidence type="ECO:0000259" key="5">
    <source>
        <dbReference type="PROSITE" id="PS50975"/>
    </source>
</evidence>
<dbReference type="AlphaFoldDB" id="A0A832ZUV8"/>
<dbReference type="GO" id="GO:0005524">
    <property type="term" value="F:ATP binding"/>
    <property type="evidence" value="ECO:0007669"/>
    <property type="project" value="UniProtKB-UniRule"/>
</dbReference>
<dbReference type="Gene3D" id="3.30.470.20">
    <property type="entry name" value="ATP-grasp fold, B domain"/>
    <property type="match status" value="1"/>
</dbReference>
<evidence type="ECO:0000313" key="7">
    <source>
        <dbReference type="Proteomes" id="UP000600071"/>
    </source>
</evidence>
<feature type="domain" description="ATP-grasp" evidence="5">
    <location>
        <begin position="109"/>
        <end position="290"/>
    </location>
</feature>
<evidence type="ECO:0000313" key="6">
    <source>
        <dbReference type="EMBL" id="HIQ24259.1"/>
    </source>
</evidence>
<proteinExistence type="predicted"/>
<gene>
    <name evidence="6" type="ORF">EYH50_04340</name>
</gene>
<organism evidence="6 7">
    <name type="scientific">Pyrodictium delaneyi</name>
    <dbReference type="NCBI Taxonomy" id="1273541"/>
    <lineage>
        <taxon>Archaea</taxon>
        <taxon>Thermoproteota</taxon>
        <taxon>Thermoprotei</taxon>
        <taxon>Desulfurococcales</taxon>
        <taxon>Pyrodictiaceae</taxon>
        <taxon>Pyrodictium</taxon>
    </lineage>
</organism>
<evidence type="ECO:0000256" key="2">
    <source>
        <dbReference type="ARBA" id="ARBA00022741"/>
    </source>
</evidence>
<dbReference type="GO" id="GO:0005737">
    <property type="term" value="C:cytoplasm"/>
    <property type="evidence" value="ECO:0007669"/>
    <property type="project" value="TreeGrafter"/>
</dbReference>
<dbReference type="GO" id="GO:0016879">
    <property type="term" value="F:ligase activity, forming carbon-nitrogen bonds"/>
    <property type="evidence" value="ECO:0007669"/>
    <property type="project" value="TreeGrafter"/>
</dbReference>
<keyword evidence="6" id="KW-0436">Ligase</keyword>
<keyword evidence="3 4" id="KW-0067">ATP-binding</keyword>
<dbReference type="InterPro" id="IPR004666">
    <property type="entry name" value="Rp_bS6_RimK/Lys_biosynth_LsyX"/>
</dbReference>
<dbReference type="SUPFAM" id="SSF56059">
    <property type="entry name" value="Glutathione synthetase ATP-binding domain-like"/>
    <property type="match status" value="1"/>
</dbReference>
<dbReference type="GO" id="GO:0046872">
    <property type="term" value="F:metal ion binding"/>
    <property type="evidence" value="ECO:0007669"/>
    <property type="project" value="UniProtKB-KW"/>
</dbReference>
<dbReference type="InterPro" id="IPR013815">
    <property type="entry name" value="ATP_grasp_subdomain_1"/>
</dbReference>
<sequence length="295" mass="32593">MAKIAILHSSPQPTWSSRRLMKTLSKLGAQPIYMLWSYTAASIGSDCSLRYRGKCLDVDAIIVRGLGRGLSVEKYLYRYAFLKTAESQGILVVNPTDALFTARDKFTSLRILHQHGIPVPSTVATENPSDVLREVERLRKAVLKPITGSLGLGSFMVDDTDTAYYVVNLLLTLNQPIYVQEYVDKKDNRDIRIFVVDEKVIASIYRKAPQGYWKTNIARGAKALPASPSSEILETALRAASVLGLIYAGIDIIEYEGGHVVIEVNASPLWRGLQAATGVDPAKELAEAVLRRVKE</sequence>
<name>A0A832ZUV8_9CREN</name>
<protein>
    <submittedName>
        <fullName evidence="6">RimK family alpha-L-glutamate ligase</fullName>
    </submittedName>
</protein>
<evidence type="ECO:0000256" key="3">
    <source>
        <dbReference type="ARBA" id="ARBA00022840"/>
    </source>
</evidence>
<dbReference type="InterPro" id="IPR011761">
    <property type="entry name" value="ATP-grasp"/>
</dbReference>
<reference evidence="6" key="1">
    <citation type="journal article" date="2020" name="ISME J.">
        <title>Gammaproteobacteria mediating utilization of methyl-, sulfur- and petroleum organic compounds in deep ocean hydrothermal plumes.</title>
        <authorList>
            <person name="Zhou Z."/>
            <person name="Liu Y."/>
            <person name="Pan J."/>
            <person name="Cron B.R."/>
            <person name="Toner B.M."/>
            <person name="Anantharaman K."/>
            <person name="Breier J.A."/>
            <person name="Dick G.J."/>
            <person name="Li M."/>
        </authorList>
    </citation>
    <scope>NUCLEOTIDE SEQUENCE</scope>
    <source>
        <strain evidence="6">SZUA-1523</strain>
    </source>
</reference>
<dbReference type="PANTHER" id="PTHR21621">
    <property type="entry name" value="RIBOSOMAL PROTEIN S6 MODIFICATION PROTEIN"/>
    <property type="match status" value="1"/>
</dbReference>
<keyword evidence="1" id="KW-0479">Metal-binding</keyword>
<dbReference type="PROSITE" id="PS50975">
    <property type="entry name" value="ATP_GRASP"/>
    <property type="match status" value="1"/>
</dbReference>
<dbReference type="InterPro" id="IPR013651">
    <property type="entry name" value="ATP-grasp_RimK-type"/>
</dbReference>
<accession>A0A832ZUV8</accession>
<dbReference type="Proteomes" id="UP000600071">
    <property type="component" value="Unassembled WGS sequence"/>
</dbReference>
<evidence type="ECO:0000256" key="4">
    <source>
        <dbReference type="PROSITE-ProRule" id="PRU00409"/>
    </source>
</evidence>
<evidence type="ECO:0000256" key="1">
    <source>
        <dbReference type="ARBA" id="ARBA00022723"/>
    </source>
</evidence>
<dbReference type="EMBL" id="DQVR01000094">
    <property type="protein sequence ID" value="HIQ24259.1"/>
    <property type="molecule type" value="Genomic_DNA"/>
</dbReference>
<dbReference type="Gene3D" id="3.30.1490.20">
    <property type="entry name" value="ATP-grasp fold, A domain"/>
    <property type="match status" value="1"/>
</dbReference>
<dbReference type="Gene3D" id="3.40.50.20">
    <property type="match status" value="1"/>
</dbReference>